<feature type="domain" description="EAL" evidence="1">
    <location>
        <begin position="1"/>
        <end position="238"/>
    </location>
</feature>
<dbReference type="RefSeq" id="WP_005722756.1">
    <property type="nucleotide sequence ID" value="NZ_CP046311.1"/>
</dbReference>
<evidence type="ECO:0000313" key="2">
    <source>
        <dbReference type="EMBL" id="MDT9610443.1"/>
    </source>
</evidence>
<gene>
    <name evidence="3" type="ORF">ERD32_02360</name>
    <name evidence="2" type="ORF">RON39_10040</name>
</gene>
<evidence type="ECO:0000313" key="4">
    <source>
        <dbReference type="Proteomes" id="UP000289808"/>
    </source>
</evidence>
<dbReference type="AlphaFoldDB" id="A0A4V1KGR0"/>
<reference evidence="2" key="2">
    <citation type="submission" date="2023-08" db="EMBL/GenBank/DDBJ databases">
        <title>Lactobacillus from the Female Urinary Tract.</title>
        <authorList>
            <person name="Stegman N."/>
            <person name="Jackson B."/>
            <person name="Steiling M."/>
            <person name="Sedano C."/>
            <person name="Wolfe A."/>
            <person name="Putonti C."/>
        </authorList>
    </citation>
    <scope>NUCLEOTIDE SEQUENCE</scope>
    <source>
        <strain evidence="2">UMB5661</strain>
    </source>
</reference>
<reference evidence="3 4" key="1">
    <citation type="submission" date="2019-01" db="EMBL/GenBank/DDBJ databases">
        <title>The genome sequence of Lactobacillus crispatus L49.</title>
        <authorList>
            <person name="Zhong J."/>
            <person name="Zhang J."/>
        </authorList>
    </citation>
    <scope>NUCLEOTIDE SEQUENCE [LARGE SCALE GENOMIC DNA]</scope>
    <source>
        <strain evidence="3 4">L49</strain>
    </source>
</reference>
<dbReference type="InterPro" id="IPR001633">
    <property type="entry name" value="EAL_dom"/>
</dbReference>
<dbReference type="Proteomes" id="UP001253287">
    <property type="component" value="Unassembled WGS sequence"/>
</dbReference>
<dbReference type="Pfam" id="PF00563">
    <property type="entry name" value="EAL"/>
    <property type="match status" value="1"/>
</dbReference>
<dbReference type="InterPro" id="IPR035919">
    <property type="entry name" value="EAL_sf"/>
</dbReference>
<name>A0A4V1KGR0_9LACO</name>
<sequence length="238" mass="27692">MSKWYNVFQPIYQVDKDLNVTISHYEMLLRDENDSFPNNDFFRVIGTEEENQKWILAEKESIDQAFAKYPDICINLNIEPIQFAYPSVWKFIENIYSKYGKKVVIEVTERQLQAGTLGNKQFDKSFQRFHDIGLDVVLDDVDSGGHSFTFVDHHSDIISGIKLSLLDFDPISSDTTIKFIDAWASFAKEKHLDLVVEAIRNKEIAQKFAGNKHIFQQGYYWQQGVKLEDLPTVYGFKK</sequence>
<accession>A0A4V1KGR0</accession>
<dbReference type="Gene3D" id="3.20.20.450">
    <property type="entry name" value="EAL domain"/>
    <property type="match status" value="1"/>
</dbReference>
<comment type="caution">
    <text evidence="3">The sequence shown here is derived from an EMBL/GenBank/DDBJ whole genome shotgun (WGS) entry which is preliminary data.</text>
</comment>
<organism evidence="3 4">
    <name type="scientific">Lactobacillus crispatus</name>
    <dbReference type="NCBI Taxonomy" id="47770"/>
    <lineage>
        <taxon>Bacteria</taxon>
        <taxon>Bacillati</taxon>
        <taxon>Bacillota</taxon>
        <taxon>Bacilli</taxon>
        <taxon>Lactobacillales</taxon>
        <taxon>Lactobacillaceae</taxon>
        <taxon>Lactobacillus</taxon>
    </lineage>
</organism>
<dbReference type="SUPFAM" id="SSF141868">
    <property type="entry name" value="EAL domain-like"/>
    <property type="match status" value="1"/>
</dbReference>
<dbReference type="PROSITE" id="PS50883">
    <property type="entry name" value="EAL"/>
    <property type="match status" value="1"/>
</dbReference>
<dbReference type="EMBL" id="SCLX01000008">
    <property type="protein sequence ID" value="RXF59456.1"/>
    <property type="molecule type" value="Genomic_DNA"/>
</dbReference>
<evidence type="ECO:0000259" key="1">
    <source>
        <dbReference type="PROSITE" id="PS50883"/>
    </source>
</evidence>
<dbReference type="EMBL" id="JAVTXN010000072">
    <property type="protein sequence ID" value="MDT9610443.1"/>
    <property type="molecule type" value="Genomic_DNA"/>
</dbReference>
<dbReference type="Proteomes" id="UP000289808">
    <property type="component" value="Unassembled WGS sequence"/>
</dbReference>
<protein>
    <submittedName>
        <fullName evidence="3">EAL domain-containing protein</fullName>
    </submittedName>
</protein>
<evidence type="ECO:0000313" key="3">
    <source>
        <dbReference type="EMBL" id="RXF59456.1"/>
    </source>
</evidence>
<proteinExistence type="predicted"/>